<reference evidence="1" key="1">
    <citation type="submission" date="2020-03" db="EMBL/GenBank/DDBJ databases">
        <title>The deep terrestrial virosphere.</title>
        <authorList>
            <person name="Holmfeldt K."/>
            <person name="Nilsson E."/>
            <person name="Simone D."/>
            <person name="Lopez-Fernandez M."/>
            <person name="Wu X."/>
            <person name="de Brujin I."/>
            <person name="Lundin D."/>
            <person name="Andersson A."/>
            <person name="Bertilsson S."/>
            <person name="Dopson M."/>
        </authorList>
    </citation>
    <scope>NUCLEOTIDE SEQUENCE</scope>
    <source>
        <strain evidence="1">MM415B02022</strain>
    </source>
</reference>
<protein>
    <recommendedName>
        <fullName evidence="2">Tail protein</fullName>
    </recommendedName>
</protein>
<gene>
    <name evidence="1" type="ORF">MM415B02022_0007</name>
</gene>
<organism evidence="1">
    <name type="scientific">viral metagenome</name>
    <dbReference type="NCBI Taxonomy" id="1070528"/>
    <lineage>
        <taxon>unclassified sequences</taxon>
        <taxon>metagenomes</taxon>
        <taxon>organismal metagenomes</taxon>
    </lineage>
</organism>
<dbReference type="EMBL" id="MT141169">
    <property type="protein sequence ID" value="QJA55625.1"/>
    <property type="molecule type" value="Genomic_DNA"/>
</dbReference>
<accession>A0A6M3IDV3</accession>
<sequence>MPLNPLAKAINIKRSLEYYISTYLGTSESLKVEYEGVPFDSMSVTEWVTPRILDSNPVFVRQSSDTDYGEDVNLLFQTNIHVKKSSNTTADRHYVMRDIVVDYFKIGTEIDINDWASGSGTSLTEHLKVRSIVNDSMLPETDTTYEYILAFELTYTRSTTK</sequence>
<evidence type="ECO:0008006" key="2">
    <source>
        <dbReference type="Google" id="ProtNLM"/>
    </source>
</evidence>
<name>A0A6M3IDV3_9ZZZZ</name>
<evidence type="ECO:0000313" key="1">
    <source>
        <dbReference type="EMBL" id="QJA55625.1"/>
    </source>
</evidence>
<proteinExistence type="predicted"/>
<dbReference type="AlphaFoldDB" id="A0A6M3IDV3"/>